<name>A0A8S1NEU5_PARPR</name>
<keyword evidence="4" id="KW-1185">Reference proteome</keyword>
<gene>
    <name evidence="3" type="ORF">PPRIM_AZ9-3.1.T0800037</name>
</gene>
<accession>A0A8S1NEU5</accession>
<feature type="domain" description="RING-type" evidence="2">
    <location>
        <begin position="121"/>
        <end position="166"/>
    </location>
</feature>
<evidence type="ECO:0000313" key="4">
    <source>
        <dbReference type="Proteomes" id="UP000688137"/>
    </source>
</evidence>
<reference evidence="3" key="1">
    <citation type="submission" date="2021-01" db="EMBL/GenBank/DDBJ databases">
        <authorList>
            <consortium name="Genoscope - CEA"/>
            <person name="William W."/>
        </authorList>
    </citation>
    <scope>NUCLEOTIDE SEQUENCE</scope>
</reference>
<keyword evidence="1" id="KW-0479">Metal-binding</keyword>
<dbReference type="PROSITE" id="PS50089">
    <property type="entry name" value="ZF_RING_2"/>
    <property type="match status" value="1"/>
</dbReference>
<dbReference type="SMART" id="SM00184">
    <property type="entry name" value="RING"/>
    <property type="match status" value="1"/>
</dbReference>
<dbReference type="AlphaFoldDB" id="A0A8S1NEU5"/>
<evidence type="ECO:0000256" key="1">
    <source>
        <dbReference type="PROSITE-ProRule" id="PRU00175"/>
    </source>
</evidence>
<evidence type="ECO:0000259" key="2">
    <source>
        <dbReference type="PROSITE" id="PS50089"/>
    </source>
</evidence>
<protein>
    <recommendedName>
        <fullName evidence="2">RING-type domain-containing protein</fullName>
    </recommendedName>
</protein>
<dbReference type="Proteomes" id="UP000688137">
    <property type="component" value="Unassembled WGS sequence"/>
</dbReference>
<proteinExistence type="predicted"/>
<dbReference type="EMBL" id="CAJJDM010000083">
    <property type="protein sequence ID" value="CAD8088003.1"/>
    <property type="molecule type" value="Genomic_DNA"/>
</dbReference>
<dbReference type="GO" id="GO:0008270">
    <property type="term" value="F:zinc ion binding"/>
    <property type="evidence" value="ECO:0007669"/>
    <property type="project" value="UniProtKB-KW"/>
</dbReference>
<dbReference type="OMA" id="GHEFHNL"/>
<organism evidence="3 4">
    <name type="scientific">Paramecium primaurelia</name>
    <dbReference type="NCBI Taxonomy" id="5886"/>
    <lineage>
        <taxon>Eukaryota</taxon>
        <taxon>Sar</taxon>
        <taxon>Alveolata</taxon>
        <taxon>Ciliophora</taxon>
        <taxon>Intramacronucleata</taxon>
        <taxon>Oligohymenophorea</taxon>
        <taxon>Peniculida</taxon>
        <taxon>Parameciidae</taxon>
        <taxon>Paramecium</taxon>
    </lineage>
</organism>
<evidence type="ECO:0000313" key="3">
    <source>
        <dbReference type="EMBL" id="CAD8088003.1"/>
    </source>
</evidence>
<sequence>MEIINIIELIAESGNRGKELLIDSFVLGIAWGRKMINTIQEIKQATQYLYELNQEVELSQKSPFQKLDLFQQFLIDENCQLFPYLEANKKKQFKGEIKQNPEIIQKQQVVVNKLELNQSICGICKFYINDLEDEKCKINKCGHEFHNLCLYKKIDQQDLRTCYICQIQLEPNIKTQILKKISTSFKSCCPNPECDEEFIYFGQLKYMCKKCNIVCCLKCKQVEHNDQCKVGIDYIDMKQGQKFKFCFHCLQPTILNFQENSTHQCQQQDKNQLKKSQKFLNFVQHLLQKIKK</sequence>
<keyword evidence="1" id="KW-0862">Zinc</keyword>
<comment type="caution">
    <text evidence="3">The sequence shown here is derived from an EMBL/GenBank/DDBJ whole genome shotgun (WGS) entry which is preliminary data.</text>
</comment>
<dbReference type="InterPro" id="IPR001841">
    <property type="entry name" value="Znf_RING"/>
</dbReference>
<keyword evidence="1" id="KW-0863">Zinc-finger</keyword>